<evidence type="ECO:0000256" key="6">
    <source>
        <dbReference type="ARBA" id="ARBA00022970"/>
    </source>
</evidence>
<feature type="transmembrane region" description="Helical" evidence="9">
    <location>
        <begin position="59"/>
        <end position="79"/>
    </location>
</feature>
<feature type="transmembrane region" description="Helical" evidence="9">
    <location>
        <begin position="355"/>
        <end position="376"/>
    </location>
</feature>
<sequence length="448" mass="46566">MAPSFIDNRCENVRVDDERGEVPVNKDALVVGLALFAMFFGAGNLIFPPYLGMESGELWPLGLACFVFFDVVVSCVGVFAINNAGGSILSIQNALGKKAGLALNTAAILCVGMLIAPPRCAATTFEMAIAPWFGDVIGLLPFSVAFFAVVLLLTLRPTRIIDVVGKVLTPLLVAGIVVMVIAGIVNPLGPVGAPETDTVVADGVLAGYQTMDILAVVGFSILVQESVRAAGYGEKRDQMRVTARASLVACVLLAVIYGGLTYLGATSASVVPHTVSQAELITMIVWKLMGEAGVAVLGIVVGLACLTTAIGLCGATADYVERITMRRVSYRTALVVVVVAALLICNLGLTNIIALASPILSVVCPPFMTTVVLLLFRKHLRGTWVFKGAALGAVAASLVLTVHDLTGAFALVEAAPLYAYGFAWLLPSLIGGVAGALLGRRFDSAASG</sequence>
<evidence type="ECO:0000256" key="9">
    <source>
        <dbReference type="SAM" id="Phobius"/>
    </source>
</evidence>
<dbReference type="GO" id="GO:0005304">
    <property type="term" value="F:L-valine transmembrane transporter activity"/>
    <property type="evidence" value="ECO:0007669"/>
    <property type="project" value="TreeGrafter"/>
</dbReference>
<evidence type="ECO:0000313" key="11">
    <source>
        <dbReference type="Proteomes" id="UP000278327"/>
    </source>
</evidence>
<evidence type="ECO:0000313" key="10">
    <source>
        <dbReference type="EMBL" id="RNL37243.1"/>
    </source>
</evidence>
<feature type="transmembrane region" description="Helical" evidence="9">
    <location>
        <begin position="417"/>
        <end position="438"/>
    </location>
</feature>
<keyword evidence="8 9" id="KW-0472">Membrane</keyword>
<feature type="transmembrane region" description="Helical" evidence="9">
    <location>
        <begin position="167"/>
        <end position="185"/>
    </location>
</feature>
<evidence type="ECO:0000256" key="5">
    <source>
        <dbReference type="ARBA" id="ARBA00022692"/>
    </source>
</evidence>
<name>A0A3N0AQZ6_9ACTN</name>
<evidence type="ECO:0000256" key="8">
    <source>
        <dbReference type="ARBA" id="ARBA00023136"/>
    </source>
</evidence>
<dbReference type="GO" id="GO:0015190">
    <property type="term" value="F:L-leucine transmembrane transporter activity"/>
    <property type="evidence" value="ECO:0007669"/>
    <property type="project" value="TreeGrafter"/>
</dbReference>
<keyword evidence="7 9" id="KW-1133">Transmembrane helix</keyword>
<keyword evidence="5 9" id="KW-0812">Transmembrane</keyword>
<comment type="similarity">
    <text evidence="2">Belongs to the branched chain amino acid transporter family.</text>
</comment>
<keyword evidence="3" id="KW-0813">Transport</keyword>
<feature type="transmembrane region" description="Helical" evidence="9">
    <location>
        <begin position="328"/>
        <end position="349"/>
    </location>
</feature>
<dbReference type="GO" id="GO:0015818">
    <property type="term" value="P:isoleucine transport"/>
    <property type="evidence" value="ECO:0007669"/>
    <property type="project" value="TreeGrafter"/>
</dbReference>
<dbReference type="NCBIfam" id="TIGR00796">
    <property type="entry name" value="livcs"/>
    <property type="match status" value="1"/>
</dbReference>
<dbReference type="Proteomes" id="UP000278327">
    <property type="component" value="Unassembled WGS sequence"/>
</dbReference>
<dbReference type="PANTHER" id="PTHR30588">
    <property type="entry name" value="BRANCHED-CHAIN AMINO ACID TRANSPORT SYSTEM 2 CARRIER PROTEIN"/>
    <property type="match status" value="1"/>
</dbReference>
<feature type="transmembrane region" description="Helical" evidence="9">
    <location>
        <begin position="205"/>
        <end position="224"/>
    </location>
</feature>
<dbReference type="GO" id="GO:0015820">
    <property type="term" value="P:L-leucine transport"/>
    <property type="evidence" value="ECO:0007669"/>
    <property type="project" value="TreeGrafter"/>
</dbReference>
<keyword evidence="4" id="KW-1003">Cell membrane</keyword>
<evidence type="ECO:0000256" key="3">
    <source>
        <dbReference type="ARBA" id="ARBA00022448"/>
    </source>
</evidence>
<comment type="caution">
    <text evidence="10">The sequence shown here is derived from an EMBL/GenBank/DDBJ whole genome shotgun (WGS) entry which is preliminary data.</text>
</comment>
<reference evidence="10 11" key="1">
    <citation type="journal article" date="2019" name="Microbiol. Resour. Announc.">
        <title>Draft Genome Sequences of Type Strains of Gordonibacter faecihominis, Paraeggerthella hongkongensis, Parvibacter caecicola,Slackia equolifaciens, Slackia faecicanis, and Slackia isoflavoniconvertens.</title>
        <authorList>
            <person name="Danylec N."/>
            <person name="Stoll D.A."/>
            <person name="Dotsch A."/>
            <person name="Huch M."/>
        </authorList>
    </citation>
    <scope>NUCLEOTIDE SEQUENCE [LARGE SCALE GENOMIC DNA]</scope>
    <source>
        <strain evidence="10 11">DSM 18785</strain>
    </source>
</reference>
<evidence type="ECO:0000256" key="7">
    <source>
        <dbReference type="ARBA" id="ARBA00022989"/>
    </source>
</evidence>
<dbReference type="Pfam" id="PF05525">
    <property type="entry name" value="Branch_AA_trans"/>
    <property type="match status" value="1"/>
</dbReference>
<evidence type="ECO:0000256" key="2">
    <source>
        <dbReference type="ARBA" id="ARBA00008540"/>
    </source>
</evidence>
<dbReference type="AlphaFoldDB" id="A0A3N0AQZ6"/>
<dbReference type="EMBL" id="QICA01000014">
    <property type="protein sequence ID" value="RNL37243.1"/>
    <property type="molecule type" value="Genomic_DNA"/>
</dbReference>
<dbReference type="GO" id="GO:0015188">
    <property type="term" value="F:L-isoleucine transmembrane transporter activity"/>
    <property type="evidence" value="ECO:0007669"/>
    <property type="project" value="TreeGrafter"/>
</dbReference>
<feature type="transmembrane region" description="Helical" evidence="9">
    <location>
        <begin position="292"/>
        <end position="316"/>
    </location>
</feature>
<feature type="transmembrane region" description="Helical" evidence="9">
    <location>
        <begin position="136"/>
        <end position="155"/>
    </location>
</feature>
<comment type="subcellular location">
    <subcellularLocation>
        <location evidence="1">Cell membrane</location>
        <topology evidence="1">Multi-pass membrane protein</topology>
    </subcellularLocation>
</comment>
<feature type="transmembrane region" description="Helical" evidence="9">
    <location>
        <begin position="245"/>
        <end position="265"/>
    </location>
</feature>
<dbReference type="PANTHER" id="PTHR30588:SF0">
    <property type="entry name" value="BRANCHED-CHAIN AMINO ACID PERMEASE BRNQ"/>
    <property type="match status" value="1"/>
</dbReference>
<keyword evidence="11" id="KW-1185">Reference proteome</keyword>
<accession>A0A3N0AQZ6</accession>
<dbReference type="GO" id="GO:0005886">
    <property type="term" value="C:plasma membrane"/>
    <property type="evidence" value="ECO:0007669"/>
    <property type="project" value="UniProtKB-SubCell"/>
</dbReference>
<dbReference type="Gene3D" id="1.20.1740.10">
    <property type="entry name" value="Amino acid/polyamine transporter I"/>
    <property type="match status" value="1"/>
</dbReference>
<evidence type="ECO:0000256" key="1">
    <source>
        <dbReference type="ARBA" id="ARBA00004651"/>
    </source>
</evidence>
<feature type="transmembrane region" description="Helical" evidence="9">
    <location>
        <begin position="28"/>
        <end position="47"/>
    </location>
</feature>
<feature type="transmembrane region" description="Helical" evidence="9">
    <location>
        <begin position="99"/>
        <end position="116"/>
    </location>
</feature>
<organism evidence="10 11">
    <name type="scientific">Adlercreutzia equolifaciens subsp. celatus DSM 18785</name>
    <dbReference type="NCBI Taxonomy" id="1121021"/>
    <lineage>
        <taxon>Bacteria</taxon>
        <taxon>Bacillati</taxon>
        <taxon>Actinomycetota</taxon>
        <taxon>Coriobacteriia</taxon>
        <taxon>Eggerthellales</taxon>
        <taxon>Eggerthellaceae</taxon>
        <taxon>Adlercreutzia</taxon>
    </lineage>
</organism>
<dbReference type="InterPro" id="IPR004685">
    <property type="entry name" value="Brnchd-chn_aa_trnsp_Livcs"/>
</dbReference>
<feature type="transmembrane region" description="Helical" evidence="9">
    <location>
        <begin position="388"/>
        <end position="411"/>
    </location>
</feature>
<gene>
    <name evidence="10" type="primary">brnQ</name>
    <name evidence="10" type="ORF">DMP10_08345</name>
</gene>
<evidence type="ECO:0000256" key="4">
    <source>
        <dbReference type="ARBA" id="ARBA00022475"/>
    </source>
</evidence>
<protein>
    <submittedName>
        <fullName evidence="10">Branched-chain amino acid transport system II carrier protein</fullName>
    </submittedName>
</protein>
<keyword evidence="6" id="KW-0029">Amino-acid transport</keyword>
<proteinExistence type="inferred from homology"/>